<comment type="caution">
    <text evidence="5">Lacks conserved residue(s) required for the propagation of feature annotation.</text>
</comment>
<dbReference type="PANTHER" id="PTHR43420:SF12">
    <property type="entry name" value="N-ACETYLTRANSFERASE DOMAIN-CONTAINING PROTEIN"/>
    <property type="match status" value="1"/>
</dbReference>
<evidence type="ECO:0000259" key="7">
    <source>
        <dbReference type="PROSITE" id="PS51186"/>
    </source>
</evidence>
<dbReference type="AlphaFoldDB" id="A0A5F0K9M9"/>
<protein>
    <recommendedName>
        <fullName evidence="5 6">[Ribosomal protein bS18]-alanine N-acetyltransferase</fullName>
        <ecNumber evidence="5 6">2.3.1.266</ecNumber>
    </recommendedName>
</protein>
<organism evidence="9 11">
    <name type="scientific">Aeromonas taiwanensis</name>
    <dbReference type="NCBI Taxonomy" id="633417"/>
    <lineage>
        <taxon>Bacteria</taxon>
        <taxon>Pseudomonadati</taxon>
        <taxon>Pseudomonadota</taxon>
        <taxon>Gammaproteobacteria</taxon>
        <taxon>Aeromonadales</taxon>
        <taxon>Aeromonadaceae</taxon>
        <taxon>Aeromonas</taxon>
    </lineage>
</organism>
<evidence type="ECO:0000313" key="9">
    <source>
        <dbReference type="EMBL" id="TFF78779.1"/>
    </source>
</evidence>
<dbReference type="PANTHER" id="PTHR43420">
    <property type="entry name" value="ACETYLTRANSFERASE"/>
    <property type="match status" value="1"/>
</dbReference>
<feature type="active site" description="Proton acceptor" evidence="5">
    <location>
        <position position="107"/>
    </location>
</feature>
<dbReference type="NCBIfam" id="TIGR01575">
    <property type="entry name" value="rimI"/>
    <property type="match status" value="1"/>
</dbReference>
<evidence type="ECO:0000313" key="10">
    <source>
        <dbReference type="Proteomes" id="UP000297720"/>
    </source>
</evidence>
<comment type="caution">
    <text evidence="9">The sequence shown here is derived from an EMBL/GenBank/DDBJ whole genome shotgun (WGS) entry which is preliminary data.</text>
</comment>
<evidence type="ECO:0000256" key="2">
    <source>
        <dbReference type="ARBA" id="ARBA00022490"/>
    </source>
</evidence>
<dbReference type="InterPro" id="IPR006464">
    <property type="entry name" value="AcTrfase_RimI/Ard1"/>
</dbReference>
<dbReference type="EMBL" id="QORL01000026">
    <property type="protein sequence ID" value="TFF74652.1"/>
    <property type="molecule type" value="Genomic_DNA"/>
</dbReference>
<accession>A0A5F0K9M9</accession>
<dbReference type="InterPro" id="IPR043690">
    <property type="entry name" value="RimI"/>
</dbReference>
<comment type="function">
    <text evidence="5 6">Acetylates the N-terminal alanine of ribosomal protein bS18.</text>
</comment>
<comment type="catalytic activity">
    <reaction evidence="5 6">
        <text>N-terminal L-alanyl-[ribosomal protein bS18] + acetyl-CoA = N-terminal N(alpha)-acetyl-L-alanyl-[ribosomal protein bS18] + CoA + H(+)</text>
        <dbReference type="Rhea" id="RHEA:43756"/>
        <dbReference type="Rhea" id="RHEA-COMP:10676"/>
        <dbReference type="Rhea" id="RHEA-COMP:10677"/>
        <dbReference type="ChEBI" id="CHEBI:15378"/>
        <dbReference type="ChEBI" id="CHEBI:57287"/>
        <dbReference type="ChEBI" id="CHEBI:57288"/>
        <dbReference type="ChEBI" id="CHEBI:64718"/>
        <dbReference type="ChEBI" id="CHEBI:83683"/>
        <dbReference type="EC" id="2.3.1.266"/>
    </reaction>
</comment>
<evidence type="ECO:0000313" key="11">
    <source>
        <dbReference type="Proteomes" id="UP000297914"/>
    </source>
</evidence>
<feature type="domain" description="N-acetyltransferase" evidence="7">
    <location>
        <begin position="6"/>
        <end position="151"/>
    </location>
</feature>
<keyword evidence="4 5" id="KW-0012">Acyltransferase</keyword>
<dbReference type="Gene3D" id="3.40.630.30">
    <property type="match status" value="1"/>
</dbReference>
<comment type="similarity">
    <text evidence="1 5 6">Belongs to the acetyltransferase family. RimI subfamily.</text>
</comment>
<name>A0A5F0K9M9_9GAMM</name>
<dbReference type="GO" id="GO:0008999">
    <property type="term" value="F:protein-N-terminal-alanine acetyltransferase activity"/>
    <property type="evidence" value="ECO:0007669"/>
    <property type="project" value="UniProtKB-UniRule"/>
</dbReference>
<feature type="binding site" evidence="5">
    <location>
        <position position="112"/>
    </location>
    <ligand>
        <name>acetyl-CoA</name>
        <dbReference type="ChEBI" id="CHEBI:57288"/>
    </ligand>
</feature>
<gene>
    <name evidence="5 9" type="primary">rimI</name>
    <name evidence="8" type="ORF">DRM93_12740</name>
    <name evidence="9" type="ORF">DRM94_12740</name>
</gene>
<dbReference type="Pfam" id="PF00583">
    <property type="entry name" value="Acetyltransf_1"/>
    <property type="match status" value="1"/>
</dbReference>
<evidence type="ECO:0000313" key="8">
    <source>
        <dbReference type="EMBL" id="TFF74652.1"/>
    </source>
</evidence>
<keyword evidence="10" id="KW-1185">Reference proteome</keyword>
<evidence type="ECO:0000256" key="1">
    <source>
        <dbReference type="ARBA" id="ARBA00005395"/>
    </source>
</evidence>
<sequence>MSDLSPRFRPLLESDFEAIYPIEQAAHREPWSQANLLSCFGPRYLNGLMLVGNRPAGFYISDLVAGDSSLMNICVHPDFQGKGLGRALLREYLARSKAGKAEAWFLEVRAGNQTAINLYESEGFAEYCRRADYYGTGQDREDAVLMSRLFDFG</sequence>
<dbReference type="EC" id="2.3.1.266" evidence="5 6"/>
<dbReference type="CDD" id="cd04301">
    <property type="entry name" value="NAT_SF"/>
    <property type="match status" value="1"/>
</dbReference>
<dbReference type="OrthoDB" id="9796919at2"/>
<proteinExistence type="inferred from homology"/>
<dbReference type="HAMAP" id="MF_02210">
    <property type="entry name" value="RimI"/>
    <property type="match status" value="1"/>
</dbReference>
<dbReference type="InterPro" id="IPR050680">
    <property type="entry name" value="YpeA/RimI_acetyltransf"/>
</dbReference>
<feature type="active site" description="Proton donor" evidence="5">
    <location>
        <position position="119"/>
    </location>
</feature>
<keyword evidence="3 5" id="KW-0808">Transferase</keyword>
<dbReference type="InterPro" id="IPR000182">
    <property type="entry name" value="GNAT_dom"/>
</dbReference>
<keyword evidence="2 5" id="KW-0963">Cytoplasm</keyword>
<dbReference type="SUPFAM" id="SSF55729">
    <property type="entry name" value="Acyl-CoA N-acyltransferases (Nat)"/>
    <property type="match status" value="1"/>
</dbReference>
<dbReference type="EMBL" id="QORK01000026">
    <property type="protein sequence ID" value="TFF78779.1"/>
    <property type="molecule type" value="Genomic_DNA"/>
</dbReference>
<dbReference type="GO" id="GO:0005737">
    <property type="term" value="C:cytoplasm"/>
    <property type="evidence" value="ECO:0007669"/>
    <property type="project" value="UniProtKB-SubCell"/>
</dbReference>
<dbReference type="Proteomes" id="UP000297914">
    <property type="component" value="Unassembled WGS sequence"/>
</dbReference>
<evidence type="ECO:0000256" key="4">
    <source>
        <dbReference type="ARBA" id="ARBA00023315"/>
    </source>
</evidence>
<comment type="subcellular location">
    <subcellularLocation>
        <location evidence="5 6">Cytoplasm</location>
    </subcellularLocation>
</comment>
<dbReference type="Proteomes" id="UP000297720">
    <property type="component" value="Unassembled WGS sequence"/>
</dbReference>
<evidence type="ECO:0000256" key="5">
    <source>
        <dbReference type="HAMAP-Rule" id="MF_02210"/>
    </source>
</evidence>
<dbReference type="RefSeq" id="WP_134696053.1">
    <property type="nucleotide sequence ID" value="NZ_CALKSX010000315.1"/>
</dbReference>
<evidence type="ECO:0000256" key="6">
    <source>
        <dbReference type="RuleBase" id="RU363094"/>
    </source>
</evidence>
<reference evidence="9 11" key="1">
    <citation type="submission" date="2018-06" db="EMBL/GenBank/DDBJ databases">
        <title>Occurrence of a novel blaKPC-2- and qnrS2- harbouring IncP6 plasmid from Aeromonas taiwanensis isolates recovered from the river sediments.</title>
        <authorList>
            <person name="Zheng B."/>
            <person name="Yu X."/>
            <person name="Xiao Y."/>
        </authorList>
    </citation>
    <scope>NUCLEOTIDE SEQUENCE [LARGE SCALE GENOMIC DNA]</scope>
    <source>
        <strain evidence="8 10">1713</strain>
        <strain evidence="9 11">198</strain>
    </source>
</reference>
<evidence type="ECO:0000256" key="3">
    <source>
        <dbReference type="ARBA" id="ARBA00022679"/>
    </source>
</evidence>
<dbReference type="PROSITE" id="PS51186">
    <property type="entry name" value="GNAT"/>
    <property type="match status" value="1"/>
</dbReference>
<dbReference type="InterPro" id="IPR016181">
    <property type="entry name" value="Acyl_CoA_acyltransferase"/>
</dbReference>